<dbReference type="InterPro" id="IPR036412">
    <property type="entry name" value="HAD-like_sf"/>
</dbReference>
<dbReference type="Gene3D" id="3.40.50.1000">
    <property type="entry name" value="HAD superfamily/HAD-like"/>
    <property type="match status" value="1"/>
</dbReference>
<dbReference type="RefSeq" id="WP_002683902.1">
    <property type="nucleotide sequence ID" value="NZ_CM001795.1"/>
</dbReference>
<dbReference type="PANTHER" id="PTHR43316">
    <property type="entry name" value="HYDROLASE, HALOACID DELAHOGENASE-RELATED"/>
    <property type="match status" value="1"/>
</dbReference>
<dbReference type="InterPro" id="IPR006439">
    <property type="entry name" value="HAD-SF_hydro_IA"/>
</dbReference>
<evidence type="ECO:0008006" key="3">
    <source>
        <dbReference type="Google" id="ProtNLM"/>
    </source>
</evidence>
<dbReference type="PANTHER" id="PTHR43316:SF3">
    <property type="entry name" value="HALOACID DEHALOGENASE, TYPE II (AFU_ORTHOLOGUE AFUA_2G07750)-RELATED"/>
    <property type="match status" value="1"/>
</dbReference>
<dbReference type="SUPFAM" id="SSF56784">
    <property type="entry name" value="HAD-like"/>
    <property type="match status" value="1"/>
</dbReference>
<reference evidence="2" key="1">
    <citation type="submission" date="2012-01" db="EMBL/GenBank/DDBJ databases">
        <title>The Genome Sequence of Treponema denticola H-22.</title>
        <authorList>
            <consortium name="The Broad Institute Genome Sequencing Platform"/>
            <person name="Earl A."/>
            <person name="Ward D."/>
            <person name="Feldgarden M."/>
            <person name="Gevers D."/>
            <person name="Blanton J.M."/>
            <person name="Fenno C.J."/>
            <person name="Baranova O.V."/>
            <person name="Mathney J."/>
            <person name="Dewhirst F.E."/>
            <person name="Izard J."/>
            <person name="Young S.K."/>
            <person name="Zeng Q."/>
            <person name="Gargeya S."/>
            <person name="Fitzgerald M."/>
            <person name="Haas B."/>
            <person name="Abouelleil A."/>
            <person name="Alvarado L."/>
            <person name="Arachchi H.M."/>
            <person name="Berlin A."/>
            <person name="Chapman S.B."/>
            <person name="Gearin G."/>
            <person name="Goldberg J."/>
            <person name="Griggs A."/>
            <person name="Gujja S."/>
            <person name="Hansen M."/>
            <person name="Heiman D."/>
            <person name="Howarth C."/>
            <person name="Larimer J."/>
            <person name="Lui A."/>
            <person name="MacDonald P.J.P."/>
            <person name="McCowen C."/>
            <person name="Montmayeur A."/>
            <person name="Murphy C."/>
            <person name="Neiman D."/>
            <person name="Pearson M."/>
            <person name="Priest M."/>
            <person name="Roberts A."/>
            <person name="Saif S."/>
            <person name="Shea T."/>
            <person name="Sisk P."/>
            <person name="Stolte C."/>
            <person name="Sykes S."/>
            <person name="Wortman J."/>
            <person name="Nusbaum C."/>
            <person name="Birren B."/>
        </authorList>
    </citation>
    <scope>NUCLEOTIDE SEQUENCE [LARGE SCALE GENOMIC DNA]</scope>
    <source>
        <strain evidence="2">H-22</strain>
    </source>
</reference>
<sequence length="233" mass="27071">MKYGISAIAFDIDGTLYPSWRFNLRIIPFLLKNFNFMSAFNKTRKDIRLWQEKNPDKVLSNFFDFQAEILAKHAGRNKEDVKNFLETEIYEGWKKRFARIKPYFFARESIEEFKRCGLKIALLSDFLPEQKNDVWGILPLCDAAFGTEAIGALKPSPLPFKRLAEALDLPCDKILYVGNNLRYDVAGAKAAGMHTACIKSRLFILLKKVFAQKDNEKPDIYFSNYRQLLKFMI</sequence>
<protein>
    <recommendedName>
        <fullName evidence="3">HAD hydrolase, family IA</fullName>
    </recommendedName>
</protein>
<dbReference type="EMBL" id="AGDV01000009">
    <property type="protein sequence ID" value="EMB34235.1"/>
    <property type="molecule type" value="Genomic_DNA"/>
</dbReference>
<evidence type="ECO:0000256" key="1">
    <source>
        <dbReference type="ARBA" id="ARBA00022801"/>
    </source>
</evidence>
<proteinExistence type="predicted"/>
<dbReference type="HOGENOM" id="CLU_045011_8_3_12"/>
<dbReference type="PRINTS" id="PR00413">
    <property type="entry name" value="HADHALOGNASE"/>
</dbReference>
<accession>A0A0E2E663</accession>
<name>A0A0E2E663_TREDN</name>
<dbReference type="InterPro" id="IPR023214">
    <property type="entry name" value="HAD_sf"/>
</dbReference>
<gene>
    <name evidence="2" type="ORF">HMPREF9726_00984</name>
</gene>
<dbReference type="PATRIC" id="fig|999432.5.peg.1023"/>
<keyword evidence="1" id="KW-0378">Hydrolase</keyword>
<dbReference type="SFLD" id="SFLDS00003">
    <property type="entry name" value="Haloacid_Dehalogenase"/>
    <property type="match status" value="1"/>
</dbReference>
<dbReference type="GO" id="GO:0016787">
    <property type="term" value="F:hydrolase activity"/>
    <property type="evidence" value="ECO:0007669"/>
    <property type="project" value="UniProtKB-KW"/>
</dbReference>
<dbReference type="InterPro" id="IPR051540">
    <property type="entry name" value="S-2-haloacid_dehalogenase"/>
</dbReference>
<evidence type="ECO:0000313" key="2">
    <source>
        <dbReference type="EMBL" id="EMB34235.1"/>
    </source>
</evidence>
<dbReference type="Pfam" id="PF00702">
    <property type="entry name" value="Hydrolase"/>
    <property type="match status" value="1"/>
</dbReference>
<dbReference type="Gene3D" id="1.10.150.520">
    <property type="match status" value="1"/>
</dbReference>
<dbReference type="Proteomes" id="UP000011705">
    <property type="component" value="Chromosome"/>
</dbReference>
<organism evidence="2">
    <name type="scientific">Treponema denticola H-22</name>
    <dbReference type="NCBI Taxonomy" id="999432"/>
    <lineage>
        <taxon>Bacteria</taxon>
        <taxon>Pseudomonadati</taxon>
        <taxon>Spirochaetota</taxon>
        <taxon>Spirochaetia</taxon>
        <taxon>Spirochaetales</taxon>
        <taxon>Treponemataceae</taxon>
        <taxon>Treponema</taxon>
    </lineage>
</organism>
<comment type="caution">
    <text evidence="2">The sequence shown here is derived from an EMBL/GenBank/DDBJ whole genome shotgun (WGS) entry which is preliminary data.</text>
</comment>
<dbReference type="AlphaFoldDB" id="A0A0E2E663"/>
<dbReference type="SFLD" id="SFLDG01129">
    <property type="entry name" value="C1.5:_HAD__Beta-PGM__Phosphata"/>
    <property type="match status" value="1"/>
</dbReference>